<feature type="domain" description="HTH araC/xylS-type" evidence="4">
    <location>
        <begin position="24"/>
        <end position="73"/>
    </location>
</feature>
<dbReference type="EMBL" id="JAHQCW010000037">
    <property type="protein sequence ID" value="MBU9738559.1"/>
    <property type="molecule type" value="Genomic_DNA"/>
</dbReference>
<name>A0A949NG87_9FIRM</name>
<dbReference type="Pfam" id="PF12833">
    <property type="entry name" value="HTH_18"/>
    <property type="match status" value="1"/>
</dbReference>
<dbReference type="InterPro" id="IPR009057">
    <property type="entry name" value="Homeodomain-like_sf"/>
</dbReference>
<proteinExistence type="predicted"/>
<dbReference type="PANTHER" id="PTHR43280:SF2">
    <property type="entry name" value="HTH-TYPE TRANSCRIPTIONAL REGULATOR EXSA"/>
    <property type="match status" value="1"/>
</dbReference>
<dbReference type="PROSITE" id="PS01124">
    <property type="entry name" value="HTH_ARAC_FAMILY_2"/>
    <property type="match status" value="1"/>
</dbReference>
<sequence length="76" mass="8652">MSAPVIFPGCFLRSQDRPSSHTWRKIEYAVNLIRNTNSSILDIALDSGFNSIRTFNRCFKTVTGCIPTTIRKDRES</sequence>
<dbReference type="Proteomes" id="UP000712157">
    <property type="component" value="Unassembled WGS sequence"/>
</dbReference>
<reference evidence="5" key="1">
    <citation type="submission" date="2021-06" db="EMBL/GenBank/DDBJ databases">
        <title>Description of novel taxa of the family Lachnospiraceae.</title>
        <authorList>
            <person name="Chaplin A.V."/>
            <person name="Sokolova S.R."/>
            <person name="Pikina A.P."/>
            <person name="Korzhanova M."/>
            <person name="Belova V."/>
            <person name="Korostin D."/>
            <person name="Efimov B.A."/>
        </authorList>
    </citation>
    <scope>NUCLEOTIDE SEQUENCE</scope>
    <source>
        <strain evidence="5">ASD5720</strain>
    </source>
</reference>
<keyword evidence="2" id="KW-0238">DNA-binding</keyword>
<keyword evidence="3" id="KW-0804">Transcription</keyword>
<dbReference type="Gene3D" id="1.10.10.60">
    <property type="entry name" value="Homeodomain-like"/>
    <property type="match status" value="1"/>
</dbReference>
<evidence type="ECO:0000313" key="6">
    <source>
        <dbReference type="Proteomes" id="UP000712157"/>
    </source>
</evidence>
<accession>A0A949NG87</accession>
<evidence type="ECO:0000256" key="1">
    <source>
        <dbReference type="ARBA" id="ARBA00023015"/>
    </source>
</evidence>
<keyword evidence="1" id="KW-0805">Transcription regulation</keyword>
<comment type="caution">
    <text evidence="5">The sequence shown here is derived from an EMBL/GenBank/DDBJ whole genome shotgun (WGS) entry which is preliminary data.</text>
</comment>
<dbReference type="InterPro" id="IPR018060">
    <property type="entry name" value="HTH_AraC"/>
</dbReference>
<dbReference type="AlphaFoldDB" id="A0A949NG87"/>
<keyword evidence="6" id="KW-1185">Reference proteome</keyword>
<gene>
    <name evidence="5" type="ORF">KTH89_18620</name>
</gene>
<evidence type="ECO:0000313" key="5">
    <source>
        <dbReference type="EMBL" id="MBU9738559.1"/>
    </source>
</evidence>
<dbReference type="PANTHER" id="PTHR43280">
    <property type="entry name" value="ARAC-FAMILY TRANSCRIPTIONAL REGULATOR"/>
    <property type="match status" value="1"/>
</dbReference>
<dbReference type="SUPFAM" id="SSF46689">
    <property type="entry name" value="Homeodomain-like"/>
    <property type="match status" value="1"/>
</dbReference>
<dbReference type="GO" id="GO:0043565">
    <property type="term" value="F:sequence-specific DNA binding"/>
    <property type="evidence" value="ECO:0007669"/>
    <property type="project" value="InterPro"/>
</dbReference>
<organism evidence="5 6">
    <name type="scientific">Diplocloster agilis</name>
    <dbReference type="NCBI Taxonomy" id="2850323"/>
    <lineage>
        <taxon>Bacteria</taxon>
        <taxon>Bacillati</taxon>
        <taxon>Bacillota</taxon>
        <taxon>Clostridia</taxon>
        <taxon>Lachnospirales</taxon>
        <taxon>Lachnospiraceae</taxon>
        <taxon>Diplocloster</taxon>
    </lineage>
</organism>
<evidence type="ECO:0000256" key="2">
    <source>
        <dbReference type="ARBA" id="ARBA00023125"/>
    </source>
</evidence>
<evidence type="ECO:0000259" key="4">
    <source>
        <dbReference type="PROSITE" id="PS01124"/>
    </source>
</evidence>
<evidence type="ECO:0000256" key="3">
    <source>
        <dbReference type="ARBA" id="ARBA00023163"/>
    </source>
</evidence>
<dbReference type="GO" id="GO:0003700">
    <property type="term" value="F:DNA-binding transcription factor activity"/>
    <property type="evidence" value="ECO:0007669"/>
    <property type="project" value="InterPro"/>
</dbReference>
<protein>
    <submittedName>
        <fullName evidence="5">Helix-turn-helix domain-containing protein</fullName>
    </submittedName>
</protein>